<feature type="compositionally biased region" description="Low complexity" evidence="1">
    <location>
        <begin position="247"/>
        <end position="270"/>
    </location>
</feature>
<feature type="compositionally biased region" description="Low complexity" evidence="1">
    <location>
        <begin position="211"/>
        <end position="240"/>
    </location>
</feature>
<dbReference type="Proteomes" id="UP000471120">
    <property type="component" value="Unassembled WGS sequence"/>
</dbReference>
<dbReference type="RefSeq" id="WP_010836469.1">
    <property type="nucleotide sequence ID" value="NZ_QRCM01000001.1"/>
</dbReference>
<dbReference type="Pfam" id="PF12502">
    <property type="entry name" value="DUF3710"/>
    <property type="match status" value="1"/>
</dbReference>
<feature type="compositionally biased region" description="Low complexity" evidence="1">
    <location>
        <begin position="11"/>
        <end position="23"/>
    </location>
</feature>
<dbReference type="EMBL" id="QRCM01000001">
    <property type="protein sequence ID" value="TXG90945.1"/>
    <property type="molecule type" value="Genomic_DNA"/>
</dbReference>
<comment type="caution">
    <text evidence="2">The sequence shown here is derived from an EMBL/GenBank/DDBJ whole genome shotgun (WGS) entry which is preliminary data.</text>
</comment>
<feature type="region of interest" description="Disordered" evidence="1">
    <location>
        <begin position="211"/>
        <end position="295"/>
    </location>
</feature>
<organism evidence="2 3">
    <name type="scientific">Rhodococcus rhodnii</name>
    <dbReference type="NCBI Taxonomy" id="38312"/>
    <lineage>
        <taxon>Bacteria</taxon>
        <taxon>Bacillati</taxon>
        <taxon>Actinomycetota</taxon>
        <taxon>Actinomycetes</taxon>
        <taxon>Mycobacteriales</taxon>
        <taxon>Nocardiaceae</taxon>
        <taxon>Rhodococcus</taxon>
    </lineage>
</organism>
<gene>
    <name evidence="2" type="ORF">DW322_12845</name>
</gene>
<protein>
    <submittedName>
        <fullName evidence="2">DUF3710 domain-containing protein</fullName>
    </submittedName>
</protein>
<feature type="compositionally biased region" description="Acidic residues" evidence="1">
    <location>
        <begin position="38"/>
        <end position="47"/>
    </location>
</feature>
<evidence type="ECO:0000313" key="3">
    <source>
        <dbReference type="Proteomes" id="UP000471120"/>
    </source>
</evidence>
<proteinExistence type="predicted"/>
<sequence length="295" mass="30805">MFGRRKKNDAAEASAAGDAGTEALSADDAQPQDGGPYDVEDIPEDVDPAAGRLDLGSVLVPMPDGAQVQVEMTQAGAPQAVHIATPHGRITVAAYAAPKSPGQWREVAGELADSLRADKASVSVETGPWGREVFATTQGGDLRFIGADGYRWMVRVVAAGPAGANAADSQLATLARGVLRETVVRRGTEPHPVRTPLPVVLPKALADQLATAHQQQMADQQARAAQQQQTAQAPATGQGAPRHLAGGQQPQGSPVPQQQPPQAQQPQVQQPQPPAQQPRPPRRGDSGSAMQQLGY</sequence>
<dbReference type="InterPro" id="IPR022183">
    <property type="entry name" value="DUF3710"/>
</dbReference>
<name>A0A6P2CEH4_9NOCA</name>
<reference evidence="2 3" key="1">
    <citation type="submission" date="2018-07" db="EMBL/GenBank/DDBJ databases">
        <title>Genome sequence of Rhodococcus rhodnii ATCC 35071 from Rhodnius prolixus.</title>
        <authorList>
            <person name="Patel V."/>
            <person name="Vogel K.J."/>
        </authorList>
    </citation>
    <scope>NUCLEOTIDE SEQUENCE [LARGE SCALE GENOMIC DNA]</scope>
    <source>
        <strain evidence="2 3">ATCC 35071</strain>
    </source>
</reference>
<feature type="region of interest" description="Disordered" evidence="1">
    <location>
        <begin position="1"/>
        <end position="48"/>
    </location>
</feature>
<accession>A0A6P2CEH4</accession>
<evidence type="ECO:0000313" key="2">
    <source>
        <dbReference type="EMBL" id="TXG90945.1"/>
    </source>
</evidence>
<evidence type="ECO:0000256" key="1">
    <source>
        <dbReference type="SAM" id="MobiDB-lite"/>
    </source>
</evidence>
<dbReference type="AlphaFoldDB" id="A0A6P2CEH4"/>